<name>A0A3Q9FBA7_9ASCO</name>
<evidence type="ECO:0000259" key="6">
    <source>
        <dbReference type="PROSITE" id="PS51325"/>
    </source>
</evidence>
<keyword evidence="1 5" id="KW-0805">Transcription regulation</keyword>
<dbReference type="EMBL" id="MH707271">
    <property type="protein sequence ID" value="AZQ56657.1"/>
    <property type="molecule type" value="Genomic_DNA"/>
</dbReference>
<evidence type="ECO:0000256" key="5">
    <source>
        <dbReference type="RuleBase" id="RU003516"/>
    </source>
</evidence>
<proteinExistence type="inferred from homology"/>
<keyword evidence="4 5" id="KW-0539">Nucleus</keyword>
<organism evidence="8">
    <name type="scientific">Suhomyces anneliseae</name>
    <dbReference type="NCBI Taxonomy" id="246025"/>
    <lineage>
        <taxon>Eukaryota</taxon>
        <taxon>Fungi</taxon>
        <taxon>Dikarya</taxon>
        <taxon>Ascomycota</taxon>
        <taxon>Saccharomycotina</taxon>
        <taxon>Pichiomycetes</taxon>
        <taxon>Debaryomycetaceae</taxon>
        <taxon>Suhomyces</taxon>
    </lineage>
</organism>
<feature type="domain" description="Alpha box" evidence="6">
    <location>
        <begin position="88"/>
        <end position="144"/>
    </location>
</feature>
<comment type="subcellular location">
    <subcellularLocation>
        <location evidence="5">Nucleus</location>
    </subcellularLocation>
</comment>
<dbReference type="AlphaFoldDB" id="A0A3Q9FBA7"/>
<evidence type="ECO:0000256" key="3">
    <source>
        <dbReference type="ARBA" id="ARBA00023163"/>
    </source>
</evidence>
<evidence type="ECO:0000313" key="7">
    <source>
        <dbReference type="EMBL" id="AZQ56651.1"/>
    </source>
</evidence>
<keyword evidence="3 5" id="KW-0804">Transcription</keyword>
<dbReference type="GO" id="GO:0005634">
    <property type="term" value="C:nucleus"/>
    <property type="evidence" value="ECO:0007669"/>
    <property type="project" value="UniProtKB-SubCell"/>
</dbReference>
<evidence type="ECO:0000313" key="8">
    <source>
        <dbReference type="EMBL" id="AZQ56657.1"/>
    </source>
</evidence>
<reference evidence="8" key="1">
    <citation type="journal article" date="2018" name="FEMS Yeast Res.">
        <title>The Suhomyces clade: from single isolate to multiple species to disintegrating sex loci.</title>
        <authorList>
            <person name="Kijpornyongpan T."/>
            <person name="Urbina H."/>
            <person name="Suh S.O."/>
            <person name="Luangsa-Ard J."/>
            <person name="Aime M."/>
            <person name="Blackwell M."/>
        </authorList>
    </citation>
    <scope>NUCLEOTIDE SEQUENCE</scope>
    <source>
        <strain evidence="7">NRRL Y-27560</strain>
        <strain evidence="8">NRRL Y-27585</strain>
    </source>
</reference>
<dbReference type="InterPro" id="IPR006856">
    <property type="entry name" value="MATalpha_HMGbox"/>
</dbReference>
<dbReference type="GO" id="GO:0008301">
    <property type="term" value="F:DNA binding, bending"/>
    <property type="evidence" value="ECO:0007669"/>
    <property type="project" value="InterPro"/>
</dbReference>
<dbReference type="PROSITE" id="PS51325">
    <property type="entry name" value="ALPHA_BOX"/>
    <property type="match status" value="1"/>
</dbReference>
<dbReference type="GO" id="GO:0045895">
    <property type="term" value="P:positive regulation of mating-type specific transcription, DNA-templated"/>
    <property type="evidence" value="ECO:0007669"/>
    <property type="project" value="InterPro"/>
</dbReference>
<keyword evidence="2 5" id="KW-0238">DNA-binding</keyword>
<evidence type="ECO:0000256" key="1">
    <source>
        <dbReference type="ARBA" id="ARBA00023015"/>
    </source>
</evidence>
<evidence type="ECO:0000256" key="4">
    <source>
        <dbReference type="ARBA" id="ARBA00023242"/>
    </source>
</evidence>
<dbReference type="Pfam" id="PF04769">
    <property type="entry name" value="MATalpha_HMGbox"/>
    <property type="match status" value="1"/>
</dbReference>
<sequence length="206" mass="24010">MNKEESPKKDKNCRYLSFKLLGYGSGAKCSYDVDHKFKEGLICQNMPAIPSPSPQLKELLLKFNSLNDSTQKKQNNLQGSKSQHKSISKKRNINGFIAFRTFYSKSVFNPKHQRSLSSELAKLWKTEPSKTQWNLYARVYNSRDDKELQFVEWLCTALNIKKDTYLHDAETILISIKRLNWQFQSAQNKNPIEDVYLTTSRYNTIL</sequence>
<comment type="similarity">
    <text evidence="5">Belongs to the MATALPHA1 family.</text>
</comment>
<accession>A0A3Q9FBA7</accession>
<evidence type="ECO:0000256" key="2">
    <source>
        <dbReference type="ARBA" id="ARBA00023125"/>
    </source>
</evidence>
<dbReference type="EMBL" id="MH707270">
    <property type="protein sequence ID" value="AZQ56651.1"/>
    <property type="molecule type" value="Genomic_DNA"/>
</dbReference>
<protein>
    <submittedName>
        <fullName evidence="8">MAT alpha 1 protein</fullName>
    </submittedName>
</protein>